<protein>
    <submittedName>
        <fullName evidence="9">Accessory gene regulator B</fullName>
    </submittedName>
</protein>
<keyword evidence="7 8" id="KW-0472">Membrane</keyword>
<feature type="transmembrane region" description="Helical" evidence="8">
    <location>
        <begin position="53"/>
        <end position="71"/>
    </location>
</feature>
<evidence type="ECO:0000256" key="6">
    <source>
        <dbReference type="ARBA" id="ARBA00022989"/>
    </source>
</evidence>
<reference evidence="9 10" key="1">
    <citation type="submission" date="2016-11" db="EMBL/GenBank/DDBJ databases">
        <authorList>
            <person name="Jaros S."/>
            <person name="Januszkiewicz K."/>
            <person name="Wedrychowicz H."/>
        </authorList>
    </citation>
    <scope>NUCLEOTIDE SEQUENCE [LARGE SCALE GENOMIC DNA]</scope>
    <source>
        <strain evidence="9 10">DSM 15212</strain>
    </source>
</reference>
<keyword evidence="3" id="KW-0645">Protease</keyword>
<dbReference type="AlphaFoldDB" id="A0A1M6NMU1"/>
<evidence type="ECO:0000313" key="10">
    <source>
        <dbReference type="Proteomes" id="UP000184465"/>
    </source>
</evidence>
<evidence type="ECO:0000256" key="8">
    <source>
        <dbReference type="SAM" id="Phobius"/>
    </source>
</evidence>
<dbReference type="Proteomes" id="UP000184465">
    <property type="component" value="Unassembled WGS sequence"/>
</dbReference>
<evidence type="ECO:0000313" key="9">
    <source>
        <dbReference type="EMBL" id="SHJ97067.1"/>
    </source>
</evidence>
<evidence type="ECO:0000256" key="1">
    <source>
        <dbReference type="ARBA" id="ARBA00022475"/>
    </source>
</evidence>
<feature type="transmembrane region" description="Helical" evidence="8">
    <location>
        <begin position="170"/>
        <end position="193"/>
    </location>
</feature>
<keyword evidence="1" id="KW-1003">Cell membrane</keyword>
<name>A0A1M6NMU1_PARC5</name>
<dbReference type="GO" id="GO:0016020">
    <property type="term" value="C:membrane"/>
    <property type="evidence" value="ECO:0007669"/>
    <property type="project" value="InterPro"/>
</dbReference>
<sequence length="207" mass="23559">MIKKLADNISNYIVRELKYDDKRREIISYGLEVFLGTSIQTISILILAYCLNIFKSTVFVSISFIIFRRIIGGSHANTYKRCYFFSIFIMLLAGVSGEIINLETIHILISILLVYILAVIATILWIPAGTEKKQIKNKITRRKIKIETIILLTIWALVCSYLSNIGTFKYVISCLLGVILAFFLATPLGYRFISFKLIKNKSKIKGG</sequence>
<keyword evidence="6 8" id="KW-1133">Transmembrane helix</keyword>
<feature type="transmembrane region" description="Helical" evidence="8">
    <location>
        <begin position="106"/>
        <end position="126"/>
    </location>
</feature>
<dbReference type="OrthoDB" id="2854767at2"/>
<feature type="transmembrane region" description="Helical" evidence="8">
    <location>
        <begin position="26"/>
        <end position="47"/>
    </location>
</feature>
<proteinExistence type="predicted"/>
<organism evidence="9 10">
    <name type="scientific">Paramaledivibacter caminithermalis (strain DSM 15212 / CIP 107654 / DViRD3)</name>
    <name type="common">Clostridium caminithermale</name>
    <dbReference type="NCBI Taxonomy" id="1121301"/>
    <lineage>
        <taxon>Bacteria</taxon>
        <taxon>Bacillati</taxon>
        <taxon>Bacillota</taxon>
        <taxon>Clostridia</taxon>
        <taxon>Peptostreptococcales</taxon>
        <taxon>Caminicellaceae</taxon>
        <taxon>Paramaledivibacter</taxon>
    </lineage>
</organism>
<feature type="transmembrane region" description="Helical" evidence="8">
    <location>
        <begin position="83"/>
        <end position="100"/>
    </location>
</feature>
<dbReference type="RefSeq" id="WP_073149052.1">
    <property type="nucleotide sequence ID" value="NZ_FRAG01000018.1"/>
</dbReference>
<keyword evidence="4 8" id="KW-0812">Transmembrane</keyword>
<keyword evidence="2" id="KW-0673">Quorum sensing</keyword>
<dbReference type="SMART" id="SM00793">
    <property type="entry name" value="AgrB"/>
    <property type="match status" value="1"/>
</dbReference>
<dbReference type="GO" id="GO:0009372">
    <property type="term" value="P:quorum sensing"/>
    <property type="evidence" value="ECO:0007669"/>
    <property type="project" value="UniProtKB-KW"/>
</dbReference>
<dbReference type="GO" id="GO:0006508">
    <property type="term" value="P:proteolysis"/>
    <property type="evidence" value="ECO:0007669"/>
    <property type="project" value="UniProtKB-KW"/>
</dbReference>
<feature type="transmembrane region" description="Helical" evidence="8">
    <location>
        <begin position="146"/>
        <end position="164"/>
    </location>
</feature>
<accession>A0A1M6NMU1</accession>
<gene>
    <name evidence="9" type="ORF">SAMN02745912_01781</name>
</gene>
<keyword evidence="5" id="KW-0378">Hydrolase</keyword>
<evidence type="ECO:0000256" key="4">
    <source>
        <dbReference type="ARBA" id="ARBA00022692"/>
    </source>
</evidence>
<evidence type="ECO:0000256" key="7">
    <source>
        <dbReference type="ARBA" id="ARBA00023136"/>
    </source>
</evidence>
<keyword evidence="10" id="KW-1185">Reference proteome</keyword>
<evidence type="ECO:0000256" key="3">
    <source>
        <dbReference type="ARBA" id="ARBA00022670"/>
    </source>
</evidence>
<dbReference type="EMBL" id="FRAG01000018">
    <property type="protein sequence ID" value="SHJ97067.1"/>
    <property type="molecule type" value="Genomic_DNA"/>
</dbReference>
<evidence type="ECO:0000256" key="5">
    <source>
        <dbReference type="ARBA" id="ARBA00022801"/>
    </source>
</evidence>
<dbReference type="GO" id="GO:0008233">
    <property type="term" value="F:peptidase activity"/>
    <property type="evidence" value="ECO:0007669"/>
    <property type="project" value="UniProtKB-KW"/>
</dbReference>
<dbReference type="Pfam" id="PF04647">
    <property type="entry name" value="AgrB"/>
    <property type="match status" value="1"/>
</dbReference>
<dbReference type="InterPro" id="IPR006741">
    <property type="entry name" value="AgrB"/>
</dbReference>
<dbReference type="STRING" id="1121301.SAMN02745912_01781"/>
<evidence type="ECO:0000256" key="2">
    <source>
        <dbReference type="ARBA" id="ARBA00022654"/>
    </source>
</evidence>